<dbReference type="PANTHER" id="PTHR13256">
    <property type="entry name" value="N-ACETYLTRANSFERASE 9"/>
    <property type="match status" value="1"/>
</dbReference>
<keyword evidence="3" id="KW-0012">Acyltransferase</keyword>
<feature type="compositionally biased region" description="Low complexity" evidence="4">
    <location>
        <begin position="172"/>
        <end position="187"/>
    </location>
</feature>
<organism evidence="6 7">
    <name type="scientific">Pterulicium gracile</name>
    <dbReference type="NCBI Taxonomy" id="1884261"/>
    <lineage>
        <taxon>Eukaryota</taxon>
        <taxon>Fungi</taxon>
        <taxon>Dikarya</taxon>
        <taxon>Basidiomycota</taxon>
        <taxon>Agaricomycotina</taxon>
        <taxon>Agaricomycetes</taxon>
        <taxon>Agaricomycetidae</taxon>
        <taxon>Agaricales</taxon>
        <taxon>Pleurotineae</taxon>
        <taxon>Pterulaceae</taxon>
        <taxon>Pterulicium</taxon>
    </lineage>
</organism>
<evidence type="ECO:0000313" key="6">
    <source>
        <dbReference type="EMBL" id="TFL05130.1"/>
    </source>
</evidence>
<accession>A0A5C3QWF0</accession>
<dbReference type="Gene3D" id="3.40.630.30">
    <property type="match status" value="1"/>
</dbReference>
<gene>
    <name evidence="6" type="ORF">BDV98DRAFT_589848</name>
</gene>
<comment type="similarity">
    <text evidence="1">Belongs to the acetyltransferase family. GNAT subfamily.</text>
</comment>
<dbReference type="OrthoDB" id="5043642at2759"/>
<dbReference type="EMBL" id="ML178817">
    <property type="protein sequence ID" value="TFL05130.1"/>
    <property type="molecule type" value="Genomic_DNA"/>
</dbReference>
<reference evidence="6 7" key="1">
    <citation type="journal article" date="2019" name="Nat. Ecol. Evol.">
        <title>Megaphylogeny resolves global patterns of mushroom evolution.</title>
        <authorList>
            <person name="Varga T."/>
            <person name="Krizsan K."/>
            <person name="Foldi C."/>
            <person name="Dima B."/>
            <person name="Sanchez-Garcia M."/>
            <person name="Sanchez-Ramirez S."/>
            <person name="Szollosi G.J."/>
            <person name="Szarkandi J.G."/>
            <person name="Papp V."/>
            <person name="Albert L."/>
            <person name="Andreopoulos W."/>
            <person name="Angelini C."/>
            <person name="Antonin V."/>
            <person name="Barry K.W."/>
            <person name="Bougher N.L."/>
            <person name="Buchanan P."/>
            <person name="Buyck B."/>
            <person name="Bense V."/>
            <person name="Catcheside P."/>
            <person name="Chovatia M."/>
            <person name="Cooper J."/>
            <person name="Damon W."/>
            <person name="Desjardin D."/>
            <person name="Finy P."/>
            <person name="Geml J."/>
            <person name="Haridas S."/>
            <person name="Hughes K."/>
            <person name="Justo A."/>
            <person name="Karasinski D."/>
            <person name="Kautmanova I."/>
            <person name="Kiss B."/>
            <person name="Kocsube S."/>
            <person name="Kotiranta H."/>
            <person name="LaButti K.M."/>
            <person name="Lechner B.E."/>
            <person name="Liimatainen K."/>
            <person name="Lipzen A."/>
            <person name="Lukacs Z."/>
            <person name="Mihaltcheva S."/>
            <person name="Morgado L.N."/>
            <person name="Niskanen T."/>
            <person name="Noordeloos M.E."/>
            <person name="Ohm R.A."/>
            <person name="Ortiz-Santana B."/>
            <person name="Ovrebo C."/>
            <person name="Racz N."/>
            <person name="Riley R."/>
            <person name="Savchenko A."/>
            <person name="Shiryaev A."/>
            <person name="Soop K."/>
            <person name="Spirin V."/>
            <person name="Szebenyi C."/>
            <person name="Tomsovsky M."/>
            <person name="Tulloss R.E."/>
            <person name="Uehling J."/>
            <person name="Grigoriev I.V."/>
            <person name="Vagvolgyi C."/>
            <person name="Papp T."/>
            <person name="Martin F.M."/>
            <person name="Miettinen O."/>
            <person name="Hibbett D.S."/>
            <person name="Nagy L.G."/>
        </authorList>
    </citation>
    <scope>NUCLEOTIDE SEQUENCE [LARGE SCALE GENOMIC DNA]</scope>
    <source>
        <strain evidence="6 7">CBS 309.79</strain>
    </source>
</reference>
<dbReference type="GO" id="GO:0008080">
    <property type="term" value="F:N-acetyltransferase activity"/>
    <property type="evidence" value="ECO:0007669"/>
    <property type="project" value="InterPro"/>
</dbReference>
<dbReference type="InterPro" id="IPR000182">
    <property type="entry name" value="GNAT_dom"/>
</dbReference>
<evidence type="ECO:0000256" key="2">
    <source>
        <dbReference type="ARBA" id="ARBA00022679"/>
    </source>
</evidence>
<proteinExistence type="inferred from homology"/>
<dbReference type="Proteomes" id="UP000305067">
    <property type="component" value="Unassembled WGS sequence"/>
</dbReference>
<evidence type="ECO:0000256" key="3">
    <source>
        <dbReference type="ARBA" id="ARBA00023315"/>
    </source>
</evidence>
<feature type="region of interest" description="Disordered" evidence="4">
    <location>
        <begin position="163"/>
        <end position="193"/>
    </location>
</feature>
<evidence type="ECO:0000313" key="7">
    <source>
        <dbReference type="Proteomes" id="UP000305067"/>
    </source>
</evidence>
<name>A0A5C3QWF0_9AGAR</name>
<keyword evidence="7" id="KW-1185">Reference proteome</keyword>
<protein>
    <submittedName>
        <fullName evidence="6">GNAT domain-containing protein</fullName>
    </submittedName>
</protein>
<evidence type="ECO:0000259" key="5">
    <source>
        <dbReference type="Pfam" id="PF13302"/>
    </source>
</evidence>
<dbReference type="PANTHER" id="PTHR13256:SF16">
    <property type="entry name" value="ALPHA_BETA-TUBULIN-N-ACETYLTRANSFERASE 9"/>
    <property type="match status" value="1"/>
</dbReference>
<dbReference type="InterPro" id="IPR039135">
    <property type="entry name" value="NAT9-like"/>
</dbReference>
<dbReference type="SUPFAM" id="SSF55729">
    <property type="entry name" value="Acyl-CoA N-acyltransferases (Nat)"/>
    <property type="match status" value="1"/>
</dbReference>
<keyword evidence="2" id="KW-0808">Transferase</keyword>
<dbReference type="InterPro" id="IPR016181">
    <property type="entry name" value="Acyl_CoA_acyltransferase"/>
</dbReference>
<dbReference type="Pfam" id="PF13302">
    <property type="entry name" value="Acetyltransf_3"/>
    <property type="match status" value="1"/>
</dbReference>
<dbReference type="AlphaFoldDB" id="A0A5C3QWF0"/>
<sequence>MKVNQQTVLISTNLVLVPYARHHVPTYHNWMLDEELRELTASEPLTLSEEYEMQQKWAEDEDKLTFIILARPKNDSAEASSTWLDIELTPSPLPDDPRLRDLPMIGDVNMFLKGEPSHVDDDTEDDFEAEAEIMIAEPAYRRKGLAKEALRLFLSYATGEPTSAFGSETTDGRSALSSAGLASSSSDGSDRSPLPVPTKALVVKISQSNAPSIRLFEALGFHIVKVVAVFEEVEMRWGRARDGEKQS</sequence>
<feature type="domain" description="N-acetyltransferase" evidence="5">
    <location>
        <begin position="14"/>
        <end position="222"/>
    </location>
</feature>
<evidence type="ECO:0000256" key="1">
    <source>
        <dbReference type="ARBA" id="ARBA00009342"/>
    </source>
</evidence>
<evidence type="ECO:0000256" key="4">
    <source>
        <dbReference type="SAM" id="MobiDB-lite"/>
    </source>
</evidence>